<evidence type="ECO:0000256" key="3">
    <source>
        <dbReference type="ARBA" id="ARBA00022679"/>
    </source>
</evidence>
<organism evidence="7">
    <name type="scientific">Selaginella moellendorffii</name>
    <name type="common">Spikemoss</name>
    <dbReference type="NCBI Taxonomy" id="88036"/>
    <lineage>
        <taxon>Eukaryota</taxon>
        <taxon>Viridiplantae</taxon>
        <taxon>Streptophyta</taxon>
        <taxon>Embryophyta</taxon>
        <taxon>Tracheophyta</taxon>
        <taxon>Lycopodiopsida</taxon>
        <taxon>Selaginellales</taxon>
        <taxon>Selaginellaceae</taxon>
        <taxon>Selaginella</taxon>
    </lineage>
</organism>
<evidence type="ECO:0000256" key="1">
    <source>
        <dbReference type="ARBA" id="ARBA00004606"/>
    </source>
</evidence>
<name>D8RVS6_SELML</name>
<accession>D8RVS6</accession>
<evidence type="ECO:0000256" key="2">
    <source>
        <dbReference type="ARBA" id="ARBA00022676"/>
    </source>
</evidence>
<dbReference type="PANTHER" id="PTHR31042:SF8">
    <property type="entry name" value="CORE-2_I-BRANCHING BETA-1,6-N-ACETYLGLUCOSAMINYLTRANSFERASE FAMILY PROTEIN"/>
    <property type="match status" value="1"/>
</dbReference>
<evidence type="ECO:0000313" key="6">
    <source>
        <dbReference type="EMBL" id="EFJ24010.1"/>
    </source>
</evidence>
<keyword evidence="5" id="KW-0325">Glycoprotein</keyword>
<dbReference type="InterPro" id="IPR044174">
    <property type="entry name" value="BC10-like"/>
</dbReference>
<protein>
    <recommendedName>
        <fullName evidence="8">Glycosyltransferase-like protein</fullName>
    </recommendedName>
</protein>
<reference evidence="6 7" key="1">
    <citation type="journal article" date="2011" name="Science">
        <title>The Selaginella genome identifies genetic changes associated with the evolution of vascular plants.</title>
        <authorList>
            <person name="Banks J.A."/>
            <person name="Nishiyama T."/>
            <person name="Hasebe M."/>
            <person name="Bowman J.L."/>
            <person name="Gribskov M."/>
            <person name="dePamphilis C."/>
            <person name="Albert V.A."/>
            <person name="Aono N."/>
            <person name="Aoyama T."/>
            <person name="Ambrose B.A."/>
            <person name="Ashton N.W."/>
            <person name="Axtell M.J."/>
            <person name="Barker E."/>
            <person name="Barker M.S."/>
            <person name="Bennetzen J.L."/>
            <person name="Bonawitz N.D."/>
            <person name="Chapple C."/>
            <person name="Cheng C."/>
            <person name="Correa L.G."/>
            <person name="Dacre M."/>
            <person name="DeBarry J."/>
            <person name="Dreyer I."/>
            <person name="Elias M."/>
            <person name="Engstrom E.M."/>
            <person name="Estelle M."/>
            <person name="Feng L."/>
            <person name="Finet C."/>
            <person name="Floyd S.K."/>
            <person name="Frommer W.B."/>
            <person name="Fujita T."/>
            <person name="Gramzow L."/>
            <person name="Gutensohn M."/>
            <person name="Harholt J."/>
            <person name="Hattori M."/>
            <person name="Heyl A."/>
            <person name="Hirai T."/>
            <person name="Hiwatashi Y."/>
            <person name="Ishikawa M."/>
            <person name="Iwata M."/>
            <person name="Karol K.G."/>
            <person name="Koehler B."/>
            <person name="Kolukisaoglu U."/>
            <person name="Kubo M."/>
            <person name="Kurata T."/>
            <person name="Lalonde S."/>
            <person name="Li K."/>
            <person name="Li Y."/>
            <person name="Litt A."/>
            <person name="Lyons E."/>
            <person name="Manning G."/>
            <person name="Maruyama T."/>
            <person name="Michael T.P."/>
            <person name="Mikami K."/>
            <person name="Miyazaki S."/>
            <person name="Morinaga S."/>
            <person name="Murata T."/>
            <person name="Mueller-Roeber B."/>
            <person name="Nelson D.R."/>
            <person name="Obara M."/>
            <person name="Oguri Y."/>
            <person name="Olmstead R.G."/>
            <person name="Onodera N."/>
            <person name="Petersen B.L."/>
            <person name="Pils B."/>
            <person name="Prigge M."/>
            <person name="Rensing S.A."/>
            <person name="Riano-Pachon D.M."/>
            <person name="Roberts A.W."/>
            <person name="Sato Y."/>
            <person name="Scheller H.V."/>
            <person name="Schulz B."/>
            <person name="Schulz C."/>
            <person name="Shakirov E.V."/>
            <person name="Shibagaki N."/>
            <person name="Shinohara N."/>
            <person name="Shippen D.E."/>
            <person name="Soerensen I."/>
            <person name="Sotooka R."/>
            <person name="Sugimoto N."/>
            <person name="Sugita M."/>
            <person name="Sumikawa N."/>
            <person name="Tanurdzic M."/>
            <person name="Theissen G."/>
            <person name="Ulvskov P."/>
            <person name="Wakazuki S."/>
            <person name="Weng J.K."/>
            <person name="Willats W.W."/>
            <person name="Wipf D."/>
            <person name="Wolf P.G."/>
            <person name="Yang L."/>
            <person name="Zimmer A.D."/>
            <person name="Zhu Q."/>
            <person name="Mitros T."/>
            <person name="Hellsten U."/>
            <person name="Loque D."/>
            <person name="Otillar R."/>
            <person name="Salamov A."/>
            <person name="Schmutz J."/>
            <person name="Shapiro H."/>
            <person name="Lindquist E."/>
            <person name="Lucas S."/>
            <person name="Rokhsar D."/>
            <person name="Grigoriev I.V."/>
        </authorList>
    </citation>
    <scope>NUCLEOTIDE SEQUENCE [LARGE SCALE GENOMIC DNA]</scope>
</reference>
<dbReference type="InterPro" id="IPR003406">
    <property type="entry name" value="Glyco_trans_14"/>
</dbReference>
<dbReference type="HOGENOM" id="CLU_035559_1_1_1"/>
<dbReference type="AlphaFoldDB" id="D8RVS6"/>
<gene>
    <name evidence="6" type="ORF">SELMODRAFT_102845</name>
</gene>
<dbReference type="EMBL" id="GL377591">
    <property type="protein sequence ID" value="EFJ24010.1"/>
    <property type="molecule type" value="Genomic_DNA"/>
</dbReference>
<dbReference type="InParanoid" id="D8RVS6"/>
<dbReference type="OrthoDB" id="191334at2759"/>
<dbReference type="GO" id="GO:0016757">
    <property type="term" value="F:glycosyltransferase activity"/>
    <property type="evidence" value="ECO:0007669"/>
    <property type="project" value="UniProtKB-KW"/>
</dbReference>
<dbReference type="FunCoup" id="D8RVS6">
    <property type="interactions" value="1760"/>
</dbReference>
<dbReference type="Gramene" id="EFJ24010">
    <property type="protein sequence ID" value="EFJ24010"/>
    <property type="gene ID" value="SELMODRAFT_102845"/>
</dbReference>
<keyword evidence="2" id="KW-0328">Glycosyltransferase</keyword>
<dbReference type="OMA" id="GHTCLYN"/>
<dbReference type="KEGG" id="smo:SELMODRAFT_102845"/>
<dbReference type="Pfam" id="PF02485">
    <property type="entry name" value="Branch"/>
    <property type="match status" value="1"/>
</dbReference>
<keyword evidence="4" id="KW-0472">Membrane</keyword>
<keyword evidence="7" id="KW-1185">Reference proteome</keyword>
<evidence type="ECO:0000256" key="4">
    <source>
        <dbReference type="ARBA" id="ARBA00023136"/>
    </source>
</evidence>
<comment type="subcellular location">
    <subcellularLocation>
        <location evidence="1">Membrane</location>
        <topology evidence="1">Single-pass type II membrane protein</topology>
    </subcellularLocation>
</comment>
<proteinExistence type="predicted"/>
<dbReference type="PANTHER" id="PTHR31042">
    <property type="entry name" value="CORE-2/I-BRANCHING BETA-1,6-N-ACETYLGLUCOSAMINYLTRANSFERASE FAMILY PROTEIN-RELATED"/>
    <property type="match status" value="1"/>
</dbReference>
<sequence length="341" mass="39011">MSDYLNLRRGFLSANPGSGCYTSSSPIDSLKFAREWLWGGFPVKHNVSDPELLWLASLAPLRQGPPVKKIRKVAFLFMTRGPLPLAPLWEMFFRGNEGRYSIYIHALPGFAMDLPKTSVFYGRHIPSQDTQWGEITMCDAERRLVANALLDHSNHRFVLLSESCAPLHNFTTFYRYVINSQHSFVGVFDDPGPFGRGRYSTNMLPEVTLEQWRKGSQWFEMERKLALHLVADNKYYPKFRDFCRPACYVDEHYIPTMLSIEFGSALANRSLTAVDWSRGGAHPAMFGRDDVTPEFLDRFRRAGDCSYNGHTVGTCLFFARKFSPNALEPLLRLLRDQISSI</sequence>
<dbReference type="GO" id="GO:0016020">
    <property type="term" value="C:membrane"/>
    <property type="evidence" value="ECO:0007669"/>
    <property type="project" value="UniProtKB-SubCell"/>
</dbReference>
<evidence type="ECO:0000256" key="5">
    <source>
        <dbReference type="ARBA" id="ARBA00023180"/>
    </source>
</evidence>
<evidence type="ECO:0000313" key="7">
    <source>
        <dbReference type="Proteomes" id="UP000001514"/>
    </source>
</evidence>
<dbReference type="eggNOG" id="ENOG502QQ6S">
    <property type="taxonomic scope" value="Eukaryota"/>
</dbReference>
<keyword evidence="3" id="KW-0808">Transferase</keyword>
<dbReference type="Proteomes" id="UP000001514">
    <property type="component" value="Unassembled WGS sequence"/>
</dbReference>
<evidence type="ECO:0008006" key="8">
    <source>
        <dbReference type="Google" id="ProtNLM"/>
    </source>
</evidence>